<name>G4T7S2_SERID</name>
<gene>
    <name evidence="3" type="ORF">PIIN_01189</name>
</gene>
<evidence type="ECO:0000313" key="4">
    <source>
        <dbReference type="Proteomes" id="UP000007148"/>
    </source>
</evidence>
<comment type="caution">
    <text evidence="3">The sequence shown here is derived from an EMBL/GenBank/DDBJ whole genome shotgun (WGS) entry which is preliminary data.</text>
</comment>
<evidence type="ECO:0000256" key="1">
    <source>
        <dbReference type="SAM" id="SignalP"/>
    </source>
</evidence>
<dbReference type="Proteomes" id="UP000007148">
    <property type="component" value="Unassembled WGS sequence"/>
</dbReference>
<dbReference type="GO" id="GO:0016787">
    <property type="term" value="F:hydrolase activity"/>
    <property type="evidence" value="ECO:0007669"/>
    <property type="project" value="UniProtKB-KW"/>
</dbReference>
<reference evidence="3 4" key="1">
    <citation type="journal article" date="2011" name="PLoS Pathog.">
        <title>Endophytic Life Strategies Decoded by Genome and Transcriptome Analyses of the Mutualistic Root Symbiont Piriformospora indica.</title>
        <authorList>
            <person name="Zuccaro A."/>
            <person name="Lahrmann U."/>
            <person name="Guldener U."/>
            <person name="Langen G."/>
            <person name="Pfiffi S."/>
            <person name="Biedenkopf D."/>
            <person name="Wong P."/>
            <person name="Samans B."/>
            <person name="Grimm C."/>
            <person name="Basiewicz M."/>
            <person name="Murat C."/>
            <person name="Martin F."/>
            <person name="Kogel K.H."/>
        </authorList>
    </citation>
    <scope>NUCLEOTIDE SEQUENCE [LARGE SCALE GENOMIC DNA]</scope>
    <source>
        <strain evidence="3 4">DSM 11827</strain>
    </source>
</reference>
<dbReference type="SUPFAM" id="SSF53955">
    <property type="entry name" value="Lysozyme-like"/>
    <property type="match status" value="1"/>
</dbReference>
<dbReference type="OrthoDB" id="2537480at2759"/>
<proteinExistence type="predicted"/>
<evidence type="ECO:0000313" key="3">
    <source>
        <dbReference type="EMBL" id="CCA67359.1"/>
    </source>
</evidence>
<keyword evidence="3" id="KW-0378">Hydrolase</keyword>
<accession>G4T7S2</accession>
<feature type="chain" id="PRO_5003468785" evidence="1">
    <location>
        <begin position="28"/>
        <end position="396"/>
    </location>
</feature>
<feature type="domain" description="Transglycosylase SLT" evidence="2">
    <location>
        <begin position="250"/>
        <end position="338"/>
    </location>
</feature>
<keyword evidence="4" id="KW-1185">Reference proteome</keyword>
<evidence type="ECO:0000259" key="2">
    <source>
        <dbReference type="Pfam" id="PF01464"/>
    </source>
</evidence>
<feature type="signal peptide" evidence="1">
    <location>
        <begin position="1"/>
        <end position="27"/>
    </location>
</feature>
<dbReference type="InterPro" id="IPR008258">
    <property type="entry name" value="Transglycosylase_SLT_dom_1"/>
</dbReference>
<dbReference type="CDD" id="cd00254">
    <property type="entry name" value="LT-like"/>
    <property type="match status" value="1"/>
</dbReference>
<keyword evidence="1" id="KW-0732">Signal</keyword>
<organism evidence="3 4">
    <name type="scientific">Serendipita indica (strain DSM 11827)</name>
    <name type="common">Root endophyte fungus</name>
    <name type="synonym">Piriformospora indica</name>
    <dbReference type="NCBI Taxonomy" id="1109443"/>
    <lineage>
        <taxon>Eukaryota</taxon>
        <taxon>Fungi</taxon>
        <taxon>Dikarya</taxon>
        <taxon>Basidiomycota</taxon>
        <taxon>Agaricomycotina</taxon>
        <taxon>Agaricomycetes</taxon>
        <taxon>Sebacinales</taxon>
        <taxon>Serendipitaceae</taxon>
        <taxon>Serendipita</taxon>
    </lineage>
</organism>
<dbReference type="HOGENOM" id="CLU_696597_0_0_1"/>
<dbReference type="AlphaFoldDB" id="G4T7S2"/>
<dbReference type="InParanoid" id="G4T7S2"/>
<dbReference type="InterPro" id="IPR023346">
    <property type="entry name" value="Lysozyme-like_dom_sf"/>
</dbReference>
<sequence length="396" mass="43228">MTNTHKSLLFLPLLLLAHVLAVTGADAEAPNALTTNTTCTYDHLARAHTSPDRRQRWWSKLSEFLLLHLPGDAYSDEQGFFNDLQLALNTVPPSRADDLDPDELCSPRHQLFPRDQQVLKTKCRVKPVHYHPGWNGDIPNYTPTDSNGNPLPTQTIGDGHGGFGQEIIGVNTRCPYNNVGPGATVATNTSTGPNGQFTWLTCGLDPKNNSIGWTPPYATADQVITFQGGLRAAIKAEGSPYKSCAKFVELFETAGAEFQVPPLFIAAFALQESGCNPDIDGAGGEQGMMQISPEKCDKAPGGNCKDVIYNVRTAVKYFSDVLKSVNGNVFEAVGLYNGWIRGMSYKESTTWGINGDCCRCQRNLSYLSQFFNGWLQNMDAWALMLGSIHNTADCPA</sequence>
<dbReference type="eggNOG" id="ENOG502RZDF">
    <property type="taxonomic scope" value="Eukaryota"/>
</dbReference>
<dbReference type="Gene3D" id="1.10.530.10">
    <property type="match status" value="1"/>
</dbReference>
<dbReference type="EMBL" id="CAFZ01000013">
    <property type="protein sequence ID" value="CCA67359.1"/>
    <property type="molecule type" value="Genomic_DNA"/>
</dbReference>
<protein>
    <submittedName>
        <fullName evidence="3">Related to glycoside hydrolase family 23 protein-Laccaria bicolor</fullName>
    </submittedName>
</protein>
<dbReference type="Pfam" id="PF01464">
    <property type="entry name" value="SLT"/>
    <property type="match status" value="1"/>
</dbReference>